<dbReference type="OMA" id="HTAHWRE"/>
<dbReference type="InterPro" id="IPR001928">
    <property type="entry name" value="Endothln-like_toxin"/>
</dbReference>
<dbReference type="GO" id="GO:0019229">
    <property type="term" value="P:regulation of vasoconstriction"/>
    <property type="evidence" value="ECO:0007669"/>
    <property type="project" value="InterPro"/>
</dbReference>
<organism evidence="7 8">
    <name type="scientific">Neolamprologus brichardi</name>
    <name type="common">Fairy cichlid</name>
    <name type="synonym">Lamprologus brichardi</name>
    <dbReference type="NCBI Taxonomy" id="32507"/>
    <lineage>
        <taxon>Eukaryota</taxon>
        <taxon>Metazoa</taxon>
        <taxon>Chordata</taxon>
        <taxon>Craniata</taxon>
        <taxon>Vertebrata</taxon>
        <taxon>Euteleostomi</taxon>
        <taxon>Actinopterygii</taxon>
        <taxon>Neopterygii</taxon>
        <taxon>Teleostei</taxon>
        <taxon>Neoteleostei</taxon>
        <taxon>Acanthomorphata</taxon>
        <taxon>Ovalentaria</taxon>
        <taxon>Cichlomorphae</taxon>
        <taxon>Cichliformes</taxon>
        <taxon>Cichlidae</taxon>
        <taxon>African cichlids</taxon>
        <taxon>Pseudocrenilabrinae</taxon>
        <taxon>Lamprologini</taxon>
        <taxon>Neolamprologus</taxon>
    </lineage>
</organism>
<evidence type="ECO:0000256" key="3">
    <source>
        <dbReference type="ARBA" id="ARBA00022525"/>
    </source>
</evidence>
<dbReference type="AlphaFoldDB" id="A0A3Q4GDZ9"/>
<keyword evidence="5" id="KW-0839">Vasoconstrictor</keyword>
<keyword evidence="3" id="KW-0964">Secreted</keyword>
<sequence length="132" mass="15261">QRFSFLFDILALTETPLITPQLSFYQPLPHTAHWREKRCSCENQKDKECIFFCHIGIVWINTPSQLVPYGFGSVRVRRELSRCHCTDSQDAECMKFCSIQEKPSCILGKEEQTCTQTDLRKRRPTSDTSPSG</sequence>
<dbReference type="InterPro" id="IPR020475">
    <property type="entry name" value="Endothelin"/>
</dbReference>
<evidence type="ECO:0000256" key="4">
    <source>
        <dbReference type="ARBA" id="ARBA00022858"/>
    </source>
</evidence>
<dbReference type="STRING" id="32507.ENSNBRP00000007315"/>
<protein>
    <recommendedName>
        <fullName evidence="6">Endothelin-like toxin domain-containing protein</fullName>
    </recommendedName>
</protein>
<dbReference type="Proteomes" id="UP000261580">
    <property type="component" value="Unassembled WGS sequence"/>
</dbReference>
<reference evidence="7" key="1">
    <citation type="submission" date="2025-08" db="UniProtKB">
        <authorList>
            <consortium name="Ensembl"/>
        </authorList>
    </citation>
    <scope>IDENTIFICATION</scope>
</reference>
<name>A0A3Q4GDZ9_NEOBR</name>
<evidence type="ECO:0000256" key="5">
    <source>
        <dbReference type="ARBA" id="ARBA00023322"/>
    </source>
</evidence>
<dbReference type="PRINTS" id="PR00365">
    <property type="entry name" value="ENDOTHELIN"/>
</dbReference>
<dbReference type="Pfam" id="PF00322">
    <property type="entry name" value="Endothelin"/>
    <property type="match status" value="1"/>
</dbReference>
<dbReference type="PANTHER" id="PTHR13874:SF12">
    <property type="entry name" value="ENDOTHELIN-3A"/>
    <property type="match status" value="1"/>
</dbReference>
<dbReference type="GO" id="GO:0005615">
    <property type="term" value="C:extracellular space"/>
    <property type="evidence" value="ECO:0007669"/>
    <property type="project" value="TreeGrafter"/>
</dbReference>
<evidence type="ECO:0000256" key="2">
    <source>
        <dbReference type="ARBA" id="ARBA00010959"/>
    </source>
</evidence>
<dbReference type="SMART" id="SM00272">
    <property type="entry name" value="END"/>
    <property type="match status" value="2"/>
</dbReference>
<evidence type="ECO:0000313" key="8">
    <source>
        <dbReference type="Proteomes" id="UP000261580"/>
    </source>
</evidence>
<evidence type="ECO:0000259" key="6">
    <source>
        <dbReference type="SMART" id="SM00272"/>
    </source>
</evidence>
<proteinExistence type="inferred from homology"/>
<comment type="subcellular location">
    <subcellularLocation>
        <location evidence="1">Secreted</location>
    </subcellularLocation>
</comment>
<dbReference type="Bgee" id="ENSNBRG00000005729">
    <property type="expression patterns" value="Expressed in zone of skin and 2 other cell types or tissues"/>
</dbReference>
<dbReference type="PANTHER" id="PTHR13874">
    <property type="entry name" value="ENDOTHELIN"/>
    <property type="match status" value="1"/>
</dbReference>
<dbReference type="GO" id="GO:0003100">
    <property type="term" value="P:regulation of systemic arterial blood pressure by endothelin"/>
    <property type="evidence" value="ECO:0007669"/>
    <property type="project" value="TreeGrafter"/>
</dbReference>
<evidence type="ECO:0000313" key="7">
    <source>
        <dbReference type="Ensembl" id="ENSNBRP00000007315.1"/>
    </source>
</evidence>
<dbReference type="Ensembl" id="ENSNBRT00000007520.1">
    <property type="protein sequence ID" value="ENSNBRP00000007315.1"/>
    <property type="gene ID" value="ENSNBRG00000005729.1"/>
</dbReference>
<dbReference type="GO" id="GO:0031708">
    <property type="term" value="F:endothelin B receptor binding"/>
    <property type="evidence" value="ECO:0007669"/>
    <property type="project" value="TreeGrafter"/>
</dbReference>
<keyword evidence="8" id="KW-1185">Reference proteome</keyword>
<dbReference type="GeneTree" id="ENSGT00950000183053"/>
<evidence type="ECO:0000256" key="1">
    <source>
        <dbReference type="ARBA" id="ARBA00004613"/>
    </source>
</evidence>
<dbReference type="GO" id="GO:0005179">
    <property type="term" value="F:hormone activity"/>
    <property type="evidence" value="ECO:0007669"/>
    <property type="project" value="TreeGrafter"/>
</dbReference>
<comment type="similarity">
    <text evidence="2">Belongs to the endothelin/sarafotoxin family.</text>
</comment>
<accession>A0A3Q4GDZ9</accession>
<dbReference type="PROSITE" id="PS00270">
    <property type="entry name" value="ENDOTHELIN"/>
    <property type="match status" value="2"/>
</dbReference>
<feature type="domain" description="Endothelin-like toxin" evidence="6">
    <location>
        <begin position="82"/>
        <end position="103"/>
    </location>
</feature>
<dbReference type="GO" id="GO:0014826">
    <property type="term" value="P:vein smooth muscle contraction"/>
    <property type="evidence" value="ECO:0007669"/>
    <property type="project" value="TreeGrafter"/>
</dbReference>
<keyword evidence="4" id="KW-0838">Vasoactive</keyword>
<dbReference type="GO" id="GO:0006874">
    <property type="term" value="P:intracellular calcium ion homeostasis"/>
    <property type="evidence" value="ECO:0007669"/>
    <property type="project" value="TreeGrafter"/>
</dbReference>
<dbReference type="InterPro" id="IPR019764">
    <property type="entry name" value="Endothelin_toxin_CS"/>
</dbReference>
<reference evidence="7" key="2">
    <citation type="submission" date="2025-09" db="UniProtKB">
        <authorList>
            <consortium name="Ensembl"/>
        </authorList>
    </citation>
    <scope>IDENTIFICATION</scope>
</reference>
<feature type="domain" description="Endothelin-like toxin" evidence="6">
    <location>
        <begin position="38"/>
        <end position="59"/>
    </location>
</feature>